<evidence type="ECO:0000256" key="1">
    <source>
        <dbReference type="SAM" id="Phobius"/>
    </source>
</evidence>
<dbReference type="Proteomes" id="UP000535020">
    <property type="component" value="Unassembled WGS sequence"/>
</dbReference>
<name>A0A7Y8Y059_9FLAO</name>
<dbReference type="EMBL" id="JACBJI010000002">
    <property type="protein sequence ID" value="NYA70151.1"/>
    <property type="molecule type" value="Genomic_DNA"/>
</dbReference>
<comment type="caution">
    <text evidence="2">The sequence shown here is derived from an EMBL/GenBank/DDBJ whole genome shotgun (WGS) entry which is preliminary data.</text>
</comment>
<protein>
    <submittedName>
        <fullName evidence="2">Uncharacterized protein</fullName>
    </submittedName>
</protein>
<accession>A0A7Y8Y059</accession>
<evidence type="ECO:0000313" key="3">
    <source>
        <dbReference type="Proteomes" id="UP000535020"/>
    </source>
</evidence>
<proteinExistence type="predicted"/>
<dbReference type="AlphaFoldDB" id="A0A7Y8Y059"/>
<gene>
    <name evidence="2" type="ORF">HZF10_04410</name>
</gene>
<organism evidence="2 3">
    <name type="scientific">Flavobacterium agri</name>
    <dbReference type="NCBI Taxonomy" id="2743471"/>
    <lineage>
        <taxon>Bacteria</taxon>
        <taxon>Pseudomonadati</taxon>
        <taxon>Bacteroidota</taxon>
        <taxon>Flavobacteriia</taxon>
        <taxon>Flavobacteriales</taxon>
        <taxon>Flavobacteriaceae</taxon>
        <taxon>Flavobacterium</taxon>
    </lineage>
</organism>
<feature type="transmembrane region" description="Helical" evidence="1">
    <location>
        <begin position="292"/>
        <end position="312"/>
    </location>
</feature>
<keyword evidence="1" id="KW-0812">Transmembrane</keyword>
<keyword evidence="1" id="KW-0472">Membrane</keyword>
<evidence type="ECO:0000313" key="2">
    <source>
        <dbReference type="EMBL" id="NYA70151.1"/>
    </source>
</evidence>
<reference evidence="2 3" key="1">
    <citation type="submission" date="2020-07" db="EMBL/GenBank/DDBJ databases">
        <authorList>
            <person name="Sun Q."/>
        </authorList>
    </citation>
    <scope>NUCLEOTIDE SEQUENCE [LARGE SCALE GENOMIC DNA]</scope>
    <source>
        <strain evidence="2 3">MAH-1</strain>
    </source>
</reference>
<feature type="transmembrane region" description="Helical" evidence="1">
    <location>
        <begin position="38"/>
        <end position="60"/>
    </location>
</feature>
<sequence length="323" mass="36939">MKDKKFTDDQEIDLDALKQKMGNALDGLNTKLFRMLQFFIKNIIIISVLLVVGIGLGFYLDRTQKTYDHELKVQPNFGSVDYLYGKINLLESKIEKGDTAYLKNVVGLKYPKKLLKIDIKPIVDVYPFANQSEYNFELLKVMAEDGSIDKIIKEPATSKNYPSHMIYLRTKDIATDATTIQPILKYLNNSAYYAKLQVEYQKNLKIKMVANDRIIAQIDGILDQLGSNNQASGQVYINQNTQLNDVIDSKDKLVREQGDLRVAQVNYDKIVKEQSQDVNIENTEVTNGKMKLFLPILFIGLFVLVKLFIAFYKKQAAKEKKQA</sequence>
<dbReference type="RefSeq" id="WP_176004975.1">
    <property type="nucleotide sequence ID" value="NZ_JABWMI010000006.1"/>
</dbReference>
<keyword evidence="1" id="KW-1133">Transmembrane helix</keyword>
<keyword evidence="3" id="KW-1185">Reference proteome</keyword>